<comment type="function">
    <text evidence="7">One of the components of the core complex of photosystem II (PSII), required for its stability and/or assembly. PSII is a light-driven water:plastoquinone oxidoreductase that uses light energy to abstract electrons from H(2)O, generating O(2) and a proton gradient subsequently used for ATP formation. It consists of a core antenna complex that captures photons, and an electron transfer chain that converts photonic excitation into a charge separation.</text>
</comment>
<dbReference type="SUPFAM" id="SSF161025">
    <property type="entry name" value="Photosystem II 10 kDa phosphoprotein PsbH"/>
    <property type="match status" value="1"/>
</dbReference>
<evidence type="ECO:0000256" key="1">
    <source>
        <dbReference type="ARBA" id="ARBA00004167"/>
    </source>
</evidence>
<dbReference type="GO" id="GO:0042651">
    <property type="term" value="C:thylakoid membrane"/>
    <property type="evidence" value="ECO:0007669"/>
    <property type="project" value="UniProtKB-UniRule"/>
</dbReference>
<dbReference type="PANTHER" id="PTHR34469">
    <property type="entry name" value="PHOTOSYSTEM II REACTION CENTER PROTEIN H"/>
    <property type="match status" value="1"/>
</dbReference>
<keyword evidence="4 7" id="KW-1133">Transmembrane helix</keyword>
<geneLocation type="plastid" evidence="8"/>
<keyword evidence="7" id="KW-0793">Thylakoid</keyword>
<evidence type="ECO:0000256" key="6">
    <source>
        <dbReference type="ARBA" id="ARBA00023276"/>
    </source>
</evidence>
<dbReference type="Pfam" id="PF00737">
    <property type="entry name" value="PsbH"/>
    <property type="match status" value="1"/>
</dbReference>
<protein>
    <recommendedName>
        <fullName evidence="7">Photosystem II reaction center protein H</fullName>
        <shortName evidence="7">PSII-H</shortName>
    </recommendedName>
</protein>
<dbReference type="NCBIfam" id="NF002728">
    <property type="entry name" value="PRK02624.1"/>
    <property type="match status" value="1"/>
</dbReference>
<dbReference type="GO" id="GO:0015979">
    <property type="term" value="P:photosynthesis"/>
    <property type="evidence" value="ECO:0007669"/>
    <property type="project" value="UniProtKB-UniRule"/>
</dbReference>
<dbReference type="GeneID" id="27210118"/>
<gene>
    <name evidence="7 8" type="primary">psbH</name>
</gene>
<dbReference type="InterPro" id="IPR001056">
    <property type="entry name" value="PSII_PsbH"/>
</dbReference>
<evidence type="ECO:0000256" key="3">
    <source>
        <dbReference type="ARBA" id="ARBA00022692"/>
    </source>
</evidence>
<dbReference type="RefSeq" id="YP_009241564.1">
    <property type="nucleotide sequence ID" value="NC_029807.1"/>
</dbReference>
<name>A0A142BYH9_SCHDU</name>
<keyword evidence="6 7" id="KW-0604">Photosystem II</keyword>
<dbReference type="GO" id="GO:0009523">
    <property type="term" value="C:photosystem II"/>
    <property type="evidence" value="ECO:0007669"/>
    <property type="project" value="UniProtKB-KW"/>
</dbReference>
<evidence type="ECO:0000256" key="4">
    <source>
        <dbReference type="ARBA" id="ARBA00022989"/>
    </source>
</evidence>
<keyword evidence="3 7" id="KW-0812">Transmembrane</keyword>
<dbReference type="InterPro" id="IPR036863">
    <property type="entry name" value="PSII_PsbH_sf"/>
</dbReference>
<dbReference type="GO" id="GO:0042301">
    <property type="term" value="F:phosphate ion binding"/>
    <property type="evidence" value="ECO:0007669"/>
    <property type="project" value="InterPro"/>
</dbReference>
<evidence type="ECO:0000256" key="5">
    <source>
        <dbReference type="ARBA" id="ARBA00023136"/>
    </source>
</evidence>
<evidence type="ECO:0000256" key="7">
    <source>
        <dbReference type="HAMAP-Rule" id="MF_00752"/>
    </source>
</evidence>
<proteinExistence type="inferred from homology"/>
<keyword evidence="8" id="KW-0934">Plastid</keyword>
<sequence length="84" mass="8901">MASGKSKSTAAQNAPKNTAMATSLGTLLRPLNSEYGKVAPGWGTTPVMALFMALFAVFLVILLEIYNSSVILDGVTMSWKSSVF</sequence>
<evidence type="ECO:0000313" key="8">
    <source>
        <dbReference type="EMBL" id="AMP43471.1"/>
    </source>
</evidence>
<accession>A0A142BYH9</accession>
<comment type="similarity">
    <text evidence="7">Belongs to the PsbH family.</text>
</comment>
<feature type="transmembrane region" description="Helical" evidence="7">
    <location>
        <begin position="47"/>
        <end position="66"/>
    </location>
</feature>
<dbReference type="GO" id="GO:0050821">
    <property type="term" value="P:protein stabilization"/>
    <property type="evidence" value="ECO:0007669"/>
    <property type="project" value="InterPro"/>
</dbReference>
<keyword evidence="5 7" id="KW-0472">Membrane</keyword>
<dbReference type="EMBL" id="KU167098">
    <property type="protein sequence ID" value="AMP43471.1"/>
    <property type="molecule type" value="Genomic_DNA"/>
</dbReference>
<dbReference type="Gene3D" id="1.20.5.880">
    <property type="entry name" value="Photosystem II reaction center protein H"/>
    <property type="match status" value="1"/>
</dbReference>
<dbReference type="PANTHER" id="PTHR34469:SF4">
    <property type="entry name" value="PHOTOSYSTEM II REACTION CENTER PROTEIN H"/>
    <property type="match status" value="1"/>
</dbReference>
<organism evidence="8">
    <name type="scientific">Scherffelia dubia</name>
    <name type="common">Green alga</name>
    <name type="synonym">Chlamydomonas dubia</name>
    <dbReference type="NCBI Taxonomy" id="3190"/>
    <lineage>
        <taxon>Eukaryota</taxon>
        <taxon>Viridiplantae</taxon>
        <taxon>Chlorophyta</taxon>
        <taxon>core chlorophytes</taxon>
        <taxon>Chlorodendrophyceae</taxon>
        <taxon>Chlorodendrales</taxon>
        <taxon>Chlorodendraceae</taxon>
        <taxon>Scherffelia</taxon>
    </lineage>
</organism>
<comment type="subcellular location">
    <subcellularLocation>
        <location evidence="7">Cellular thylakoid membrane</location>
        <topology evidence="7">Single-pass membrane protein</topology>
    </subcellularLocation>
    <subcellularLocation>
        <location evidence="1">Membrane</location>
        <topology evidence="1">Single-pass membrane protein</topology>
    </subcellularLocation>
</comment>
<reference evidence="8" key="1">
    <citation type="journal article" date="2016" name="PLoS ONE">
        <title>Distinctive Architecture of the Chloroplast Genome in the Chlorodendrophycean Green Algae Scherffelia dubia and Tetraselmis sp. CCMP 881.</title>
        <authorList>
            <person name="Turmel M."/>
            <person name="de Cambiaire J.C."/>
            <person name="Otis C."/>
            <person name="Lemieux C."/>
        </authorList>
    </citation>
    <scope>NUCLEOTIDE SEQUENCE</scope>
</reference>
<dbReference type="HAMAP" id="MF_00752">
    <property type="entry name" value="PSII_PsbH"/>
    <property type="match status" value="1"/>
</dbReference>
<dbReference type="EMBL" id="KU167098">
    <property type="protein sequence ID" value="AMP43424.1"/>
    <property type="molecule type" value="Genomic_DNA"/>
</dbReference>
<keyword evidence="2 7" id="KW-0602">Photosynthesis</keyword>
<dbReference type="GeneID" id="27210043"/>
<dbReference type="RefSeq" id="YP_009241517.1">
    <property type="nucleotide sequence ID" value="NC_029807.1"/>
</dbReference>
<dbReference type="AlphaFoldDB" id="A0A142BYH9"/>
<evidence type="ECO:0000256" key="2">
    <source>
        <dbReference type="ARBA" id="ARBA00022531"/>
    </source>
</evidence>
<comment type="subunit">
    <text evidence="7">PSII is composed of 1 copy each of membrane proteins PsbA, PsbB, PsbC, PsbD, PsbE, PsbF, PsbH, PsbI, PsbJ, PsbK, PsbL, PsbM, PsbT, PsbX, PsbY, PsbZ, Psb30/Ycf12, at least 3 peripheral proteins of the oxygen-evolving complex and a large number of cofactors. It forms dimeric complexes.</text>
</comment>